<organism evidence="2 3">
    <name type="scientific">Streptomyces lasiicapitis</name>
    <dbReference type="NCBI Taxonomy" id="1923961"/>
    <lineage>
        <taxon>Bacteria</taxon>
        <taxon>Bacillati</taxon>
        <taxon>Actinomycetota</taxon>
        <taxon>Actinomycetes</taxon>
        <taxon>Kitasatosporales</taxon>
        <taxon>Streptomycetaceae</taxon>
        <taxon>Streptomyces</taxon>
    </lineage>
</organism>
<feature type="signal peptide" evidence="1">
    <location>
        <begin position="1"/>
        <end position="27"/>
    </location>
</feature>
<dbReference type="RefSeq" id="WP_189174387.1">
    <property type="nucleotide sequence ID" value="NZ_BMNG01000006.1"/>
</dbReference>
<evidence type="ECO:0008006" key="4">
    <source>
        <dbReference type="Google" id="ProtNLM"/>
    </source>
</evidence>
<proteinExistence type="predicted"/>
<keyword evidence="1" id="KW-0732">Signal</keyword>
<comment type="caution">
    <text evidence="2">The sequence shown here is derived from an EMBL/GenBank/DDBJ whole genome shotgun (WGS) entry which is preliminary data.</text>
</comment>
<evidence type="ECO:0000313" key="2">
    <source>
        <dbReference type="EMBL" id="GGO44803.1"/>
    </source>
</evidence>
<sequence>MKKRWAAAASGALASLALIAAAPAASASAPVKFRADGVHIRAKATTNSSSLGLGYKRHSVTGICSIKGQVVSGDMWWMKVKDNSTGVTGYVNQSLILGTGGGGEIPKC</sequence>
<gene>
    <name evidence="2" type="ORF">GCM10012286_31910</name>
</gene>
<name>A0ABQ2LYQ6_9ACTN</name>
<dbReference type="Gene3D" id="2.30.30.40">
    <property type="entry name" value="SH3 Domains"/>
    <property type="match status" value="1"/>
</dbReference>
<protein>
    <recommendedName>
        <fullName evidence="4">SH3 domain-containing protein</fullName>
    </recommendedName>
</protein>
<reference evidence="3" key="1">
    <citation type="journal article" date="2019" name="Int. J. Syst. Evol. Microbiol.">
        <title>The Global Catalogue of Microorganisms (GCM) 10K type strain sequencing project: providing services to taxonomists for standard genome sequencing and annotation.</title>
        <authorList>
            <consortium name="The Broad Institute Genomics Platform"/>
            <consortium name="The Broad Institute Genome Sequencing Center for Infectious Disease"/>
            <person name="Wu L."/>
            <person name="Ma J."/>
        </authorList>
    </citation>
    <scope>NUCLEOTIDE SEQUENCE [LARGE SCALE GENOMIC DNA]</scope>
    <source>
        <strain evidence="3">CGMCC 4.7349</strain>
    </source>
</reference>
<keyword evidence="3" id="KW-1185">Reference proteome</keyword>
<feature type="chain" id="PRO_5045904466" description="SH3 domain-containing protein" evidence="1">
    <location>
        <begin position="28"/>
        <end position="108"/>
    </location>
</feature>
<evidence type="ECO:0000256" key="1">
    <source>
        <dbReference type="SAM" id="SignalP"/>
    </source>
</evidence>
<dbReference type="Proteomes" id="UP000656881">
    <property type="component" value="Unassembled WGS sequence"/>
</dbReference>
<accession>A0ABQ2LYQ6</accession>
<evidence type="ECO:0000313" key="3">
    <source>
        <dbReference type="Proteomes" id="UP000656881"/>
    </source>
</evidence>
<dbReference type="EMBL" id="BMNG01000006">
    <property type="protein sequence ID" value="GGO44803.1"/>
    <property type="molecule type" value="Genomic_DNA"/>
</dbReference>